<evidence type="ECO:0000313" key="2">
    <source>
        <dbReference type="WBParaSite" id="ES5_v2.g18961.t1"/>
    </source>
</evidence>
<proteinExistence type="predicted"/>
<sequence>MPRNGTPSRNRDKSHQEVEPTKLDIDQLTSIVETQLKIGDTKSALFWAEKRMAVQSFQNSGKPSLYEIAQYLKILRSAGEWKTLCTYIINRDLHFRHLVFSYFYVSAMHELTKFEEIVSLPLGHLRTWDDVPVIIPDTVAIVFAERNCKITEEELINLDKMLKEEQLESRLLYLLADTYLALQNRTAAAACIKYSIKMNPLSSEAVTFALKSHLLPIKKIRETLDSCKNVKIEEKPLMDVIYLLLDYHSKEIQETEPRFKILEKSLASDLSIQTAKALRLYSTGFISDAFEITDKAISKYGFQEDCLLIHIGCLVEMKKMVQLYELSHKLIEIEPERELTLYAIGCYYYIAEQYGAARKFFHKSVLLNQNFGYGWLAHGHALSFDKEHEQAMSCYLRASRLLENFAEPRLYTGIEYCNANNLKQAAENIKGAADFCKTPNAIILHELGTVYLYDKEYDRAIETYLKALMTLTKIETNNPIRDIEALLDPILDEYWSPLYFNLGYAMFKASKPCTAITFYRKVLQMGCQKANAWAQIGFCYCLAGRPRLAINAFMQSLALNPNAASVKHAYDRAVALVAQLPSIYLDKEPVDVIESLENYPPYKSDKIYDNRPNIGRFMLDNYQLSKLTAEQVFNEHRSISKVKTPPSPTIGGSPRPRGSSGGPDLNDPRPSTAPAAISTTVDPHAWVFRGRVIEEESTADIDAFEGDQPPGVRDRETASAEAVMTGRRDSTEDDLFSTINFDEDLTVRSQYPLNVVVQDPQELFTDWFMSDIHNDTVRRGYDDVSTLRPPPIPRRRDLALNEYTGRGGVGDIHSYLRSSVLRNARMRGRGRGRT</sequence>
<dbReference type="Proteomes" id="UP000887579">
    <property type="component" value="Unplaced"/>
</dbReference>
<dbReference type="WBParaSite" id="ES5_v2.g18961.t1">
    <property type="protein sequence ID" value="ES5_v2.g18961.t1"/>
    <property type="gene ID" value="ES5_v2.g18961"/>
</dbReference>
<reference evidence="2" key="1">
    <citation type="submission" date="2022-11" db="UniProtKB">
        <authorList>
            <consortium name="WormBaseParasite"/>
        </authorList>
    </citation>
    <scope>IDENTIFICATION</scope>
</reference>
<accession>A0AC34FP22</accession>
<evidence type="ECO:0000313" key="1">
    <source>
        <dbReference type="Proteomes" id="UP000887579"/>
    </source>
</evidence>
<organism evidence="1 2">
    <name type="scientific">Panagrolaimus sp. ES5</name>
    <dbReference type="NCBI Taxonomy" id="591445"/>
    <lineage>
        <taxon>Eukaryota</taxon>
        <taxon>Metazoa</taxon>
        <taxon>Ecdysozoa</taxon>
        <taxon>Nematoda</taxon>
        <taxon>Chromadorea</taxon>
        <taxon>Rhabditida</taxon>
        <taxon>Tylenchina</taxon>
        <taxon>Panagrolaimomorpha</taxon>
        <taxon>Panagrolaimoidea</taxon>
        <taxon>Panagrolaimidae</taxon>
        <taxon>Panagrolaimus</taxon>
    </lineage>
</organism>
<name>A0AC34FP22_9BILA</name>
<protein>
    <submittedName>
        <fullName evidence="2">Uncharacterized protein</fullName>
    </submittedName>
</protein>